<dbReference type="InterPro" id="IPR036101">
    <property type="entry name" value="CarD-like/TRCF_RID_sf"/>
</dbReference>
<dbReference type="GO" id="GO:0016787">
    <property type="term" value="F:hydrolase activity"/>
    <property type="evidence" value="ECO:0007669"/>
    <property type="project" value="UniProtKB-KW"/>
</dbReference>
<dbReference type="InterPro" id="IPR004576">
    <property type="entry name" value="Mfd"/>
</dbReference>
<dbReference type="Gene3D" id="3.40.50.300">
    <property type="entry name" value="P-loop containing nucleotide triphosphate hydrolases"/>
    <property type="match status" value="2"/>
</dbReference>
<dbReference type="PROSITE" id="PS51192">
    <property type="entry name" value="HELICASE_ATP_BIND_1"/>
    <property type="match status" value="1"/>
</dbReference>
<dbReference type="InterPro" id="IPR027417">
    <property type="entry name" value="P-loop_NTPase"/>
</dbReference>
<evidence type="ECO:0000259" key="15">
    <source>
        <dbReference type="PROSITE" id="PS51192"/>
    </source>
</evidence>
<evidence type="ECO:0000256" key="6">
    <source>
        <dbReference type="ARBA" id="ARBA00022806"/>
    </source>
</evidence>
<evidence type="ECO:0000256" key="11">
    <source>
        <dbReference type="ARBA" id="ARBA00061399"/>
    </source>
</evidence>
<evidence type="ECO:0000256" key="14">
    <source>
        <dbReference type="SAM" id="MobiDB-lite"/>
    </source>
</evidence>
<keyword evidence="3 13" id="KW-0547">Nucleotide-binding</keyword>
<evidence type="ECO:0000256" key="9">
    <source>
        <dbReference type="ARBA" id="ARBA00023204"/>
    </source>
</evidence>
<feature type="domain" description="Helicase C-terminal" evidence="16">
    <location>
        <begin position="881"/>
        <end position="1035"/>
    </location>
</feature>
<comment type="function">
    <text evidence="13">Couples transcription and DNA repair by recognizing RNA polymerase (RNAP) stalled at DNA lesions. Mediates ATP-dependent release of RNAP and its truncated transcript from the DNA, and recruitment of nucleotide excision repair machinery to the damaged site.</text>
</comment>
<comment type="similarity">
    <text evidence="10 13">In the N-terminal section; belongs to the UvrB family.</text>
</comment>
<keyword evidence="7 13" id="KW-0067">ATP-binding</keyword>
<gene>
    <name evidence="13" type="primary">mfd</name>
    <name evidence="17" type="ORF">BRCON_2700</name>
</gene>
<dbReference type="GO" id="GO:0003684">
    <property type="term" value="F:damaged DNA binding"/>
    <property type="evidence" value="ECO:0007669"/>
    <property type="project" value="InterPro"/>
</dbReference>
<dbReference type="InterPro" id="IPR041471">
    <property type="entry name" value="UvrB_inter"/>
</dbReference>
<feature type="domain" description="Helicase ATP-binding" evidence="15">
    <location>
        <begin position="699"/>
        <end position="860"/>
    </location>
</feature>
<dbReference type="Pfam" id="PF02559">
    <property type="entry name" value="CarD_TRCF_RID"/>
    <property type="match status" value="1"/>
</dbReference>
<evidence type="ECO:0000256" key="4">
    <source>
        <dbReference type="ARBA" id="ARBA00022763"/>
    </source>
</evidence>
<dbReference type="SUPFAM" id="SSF141259">
    <property type="entry name" value="CarD-like"/>
    <property type="match status" value="1"/>
</dbReference>
<dbReference type="SMART" id="SM01058">
    <property type="entry name" value="CarD_TRCF"/>
    <property type="match status" value="1"/>
</dbReference>
<evidence type="ECO:0000256" key="5">
    <source>
        <dbReference type="ARBA" id="ARBA00022801"/>
    </source>
</evidence>
<dbReference type="InterPro" id="IPR011545">
    <property type="entry name" value="DEAD/DEAH_box_helicase_dom"/>
</dbReference>
<feature type="compositionally biased region" description="Polar residues" evidence="14">
    <location>
        <begin position="321"/>
        <end position="330"/>
    </location>
</feature>
<dbReference type="InterPro" id="IPR005118">
    <property type="entry name" value="TRCF_C"/>
</dbReference>
<keyword evidence="8 13" id="KW-0238">DNA-binding</keyword>
<dbReference type="PROSITE" id="PS51194">
    <property type="entry name" value="HELICASE_CTER"/>
    <property type="match status" value="1"/>
</dbReference>
<dbReference type="Gene3D" id="3.30.2060.10">
    <property type="entry name" value="Penicillin-binding protein 1b domain"/>
    <property type="match status" value="1"/>
</dbReference>
<reference evidence="17 18" key="1">
    <citation type="submission" date="2018-05" db="EMBL/GenBank/DDBJ databases">
        <title>A metagenomic window into the 2 km-deep terrestrial subsurface aquifer revealed taxonomically and functionally diverse microbial community comprising novel uncultured bacterial lineages.</title>
        <authorList>
            <person name="Kadnikov V.V."/>
            <person name="Mardanov A.V."/>
            <person name="Beletsky A.V."/>
            <person name="Banks D."/>
            <person name="Pimenov N.V."/>
            <person name="Frank Y.A."/>
            <person name="Karnachuk O.V."/>
            <person name="Ravin N.V."/>
        </authorList>
    </citation>
    <scope>NUCLEOTIDE SEQUENCE [LARGE SCALE GENOMIC DNA]</scope>
    <source>
        <strain evidence="17">BY</strain>
    </source>
</reference>
<dbReference type="PANTHER" id="PTHR47964">
    <property type="entry name" value="ATP-DEPENDENT DNA HELICASE HOMOLOG RECG, CHLOROPLASTIC"/>
    <property type="match status" value="1"/>
</dbReference>
<dbReference type="CDD" id="cd17991">
    <property type="entry name" value="DEXHc_TRCF"/>
    <property type="match status" value="1"/>
</dbReference>
<evidence type="ECO:0000256" key="2">
    <source>
        <dbReference type="ARBA" id="ARBA00022490"/>
    </source>
</evidence>
<dbReference type="InterPro" id="IPR001650">
    <property type="entry name" value="Helicase_C-like"/>
</dbReference>
<dbReference type="Pfam" id="PF00270">
    <property type="entry name" value="DEAD"/>
    <property type="match status" value="1"/>
</dbReference>
<dbReference type="Gene3D" id="3.90.1150.50">
    <property type="entry name" value="Transcription-repair-coupling factor, D7 domain"/>
    <property type="match status" value="1"/>
</dbReference>
<evidence type="ECO:0000256" key="8">
    <source>
        <dbReference type="ARBA" id="ARBA00023125"/>
    </source>
</evidence>
<dbReference type="EC" id="3.6.4.-" evidence="13"/>
<dbReference type="InterPro" id="IPR047112">
    <property type="entry name" value="RecG/Mfd"/>
</dbReference>
<proteinExistence type="inferred from homology"/>
<dbReference type="InterPro" id="IPR014001">
    <property type="entry name" value="Helicase_ATP-bd"/>
</dbReference>
<protein>
    <recommendedName>
        <fullName evidence="12 13">Transcription-repair-coupling factor</fullName>
        <shortName evidence="13">TRCF</shortName>
        <ecNumber evidence="13">3.6.4.-</ecNumber>
    </recommendedName>
</protein>
<dbReference type="HAMAP" id="MF_00969">
    <property type="entry name" value="TRCF"/>
    <property type="match status" value="1"/>
</dbReference>
<dbReference type="GO" id="GO:0005524">
    <property type="term" value="F:ATP binding"/>
    <property type="evidence" value="ECO:0007669"/>
    <property type="project" value="UniProtKB-UniRule"/>
</dbReference>
<keyword evidence="4 13" id="KW-0227">DNA damage</keyword>
<feature type="region of interest" description="Disordered" evidence="14">
    <location>
        <begin position="312"/>
        <end position="331"/>
    </location>
</feature>
<evidence type="ECO:0000256" key="7">
    <source>
        <dbReference type="ARBA" id="ARBA00022840"/>
    </source>
</evidence>
<keyword evidence="5 13" id="KW-0378">Hydrolase</keyword>
<dbReference type="SUPFAM" id="SSF52540">
    <property type="entry name" value="P-loop containing nucleoside triphosphate hydrolases"/>
    <property type="match status" value="4"/>
</dbReference>
<dbReference type="EMBL" id="CP030759">
    <property type="protein sequence ID" value="AXA37442.1"/>
    <property type="molecule type" value="Genomic_DNA"/>
</dbReference>
<dbReference type="PANTHER" id="PTHR47964:SF1">
    <property type="entry name" value="ATP-DEPENDENT DNA HELICASE HOMOLOG RECG, CHLOROPLASTIC"/>
    <property type="match status" value="1"/>
</dbReference>
<keyword evidence="9 13" id="KW-0234">DNA repair</keyword>
<evidence type="ECO:0000313" key="18">
    <source>
        <dbReference type="Proteomes" id="UP000262583"/>
    </source>
</evidence>
<dbReference type="InterPro" id="IPR003711">
    <property type="entry name" value="CarD-like/TRCF_RID"/>
</dbReference>
<dbReference type="SMART" id="SM00982">
    <property type="entry name" value="TRCF"/>
    <property type="match status" value="1"/>
</dbReference>
<dbReference type="Gene3D" id="3.40.50.11180">
    <property type="match status" value="1"/>
</dbReference>
<dbReference type="Pfam" id="PF17757">
    <property type="entry name" value="UvrB_inter"/>
    <property type="match status" value="1"/>
</dbReference>
<keyword evidence="2 13" id="KW-0963">Cytoplasm</keyword>
<dbReference type="Pfam" id="PF03461">
    <property type="entry name" value="TRCF"/>
    <property type="match status" value="1"/>
</dbReference>
<dbReference type="SMART" id="SM00487">
    <property type="entry name" value="DEXDc"/>
    <property type="match status" value="1"/>
</dbReference>
<dbReference type="SUPFAM" id="SSF143517">
    <property type="entry name" value="TRCF domain-like"/>
    <property type="match status" value="1"/>
</dbReference>
<dbReference type="InterPro" id="IPR037235">
    <property type="entry name" value="TRCF-like_C_D7"/>
</dbReference>
<dbReference type="KEGG" id="schv:BRCON_2700"/>
<comment type="subcellular location">
    <subcellularLocation>
        <location evidence="1 13">Cytoplasm</location>
    </subcellularLocation>
</comment>
<evidence type="ECO:0000256" key="12">
    <source>
        <dbReference type="ARBA" id="ARBA00070128"/>
    </source>
</evidence>
<evidence type="ECO:0000259" key="16">
    <source>
        <dbReference type="PROSITE" id="PS51194"/>
    </source>
</evidence>
<dbReference type="GO" id="GO:0000716">
    <property type="term" value="P:transcription-coupled nucleotide-excision repair, DNA damage recognition"/>
    <property type="evidence" value="ECO:0007669"/>
    <property type="project" value="UniProtKB-UniRule"/>
</dbReference>
<dbReference type="GO" id="GO:0003678">
    <property type="term" value="F:DNA helicase activity"/>
    <property type="evidence" value="ECO:0007669"/>
    <property type="project" value="TreeGrafter"/>
</dbReference>
<evidence type="ECO:0000256" key="3">
    <source>
        <dbReference type="ARBA" id="ARBA00022741"/>
    </source>
</evidence>
<feature type="region of interest" description="Disordered" evidence="14">
    <location>
        <begin position="56"/>
        <end position="95"/>
    </location>
</feature>
<dbReference type="Pfam" id="PF00271">
    <property type="entry name" value="Helicase_C"/>
    <property type="match status" value="1"/>
</dbReference>
<feature type="compositionally biased region" description="Basic and acidic residues" evidence="14">
    <location>
        <begin position="66"/>
        <end position="76"/>
    </location>
</feature>
<evidence type="ECO:0000256" key="10">
    <source>
        <dbReference type="ARBA" id="ARBA00061104"/>
    </source>
</evidence>
<evidence type="ECO:0000256" key="13">
    <source>
        <dbReference type="HAMAP-Rule" id="MF_00969"/>
    </source>
</evidence>
<dbReference type="GO" id="GO:0005737">
    <property type="term" value="C:cytoplasm"/>
    <property type="evidence" value="ECO:0007669"/>
    <property type="project" value="UniProtKB-SubCell"/>
</dbReference>
<name>A0A2Z4YA03_SUMC1</name>
<comment type="similarity">
    <text evidence="11 13">In the C-terminal section; belongs to the helicase family. RecG subfamily.</text>
</comment>
<accession>A0A2Z4YA03</accession>
<dbReference type="FunFam" id="3.40.50.300:FF:000546">
    <property type="entry name" value="Transcription-repair-coupling factor"/>
    <property type="match status" value="1"/>
</dbReference>
<dbReference type="NCBIfam" id="TIGR00580">
    <property type="entry name" value="mfd"/>
    <property type="match status" value="1"/>
</dbReference>
<organism evidence="17 18">
    <name type="scientific">Sumerlaea chitinivorans</name>
    <dbReference type="NCBI Taxonomy" id="2250252"/>
    <lineage>
        <taxon>Bacteria</taxon>
        <taxon>Candidatus Sumerlaeota</taxon>
        <taxon>Candidatus Sumerlaeia</taxon>
        <taxon>Candidatus Sumerlaeales</taxon>
        <taxon>Candidatus Sumerlaeaceae</taxon>
        <taxon>Candidatus Sumerlaea</taxon>
    </lineage>
</organism>
<dbReference type="Gene3D" id="2.40.10.170">
    <property type="match status" value="1"/>
</dbReference>
<keyword evidence="6" id="KW-0347">Helicase</keyword>
<dbReference type="SMART" id="SM00490">
    <property type="entry name" value="HELICc"/>
    <property type="match status" value="1"/>
</dbReference>
<dbReference type="AlphaFoldDB" id="A0A2Z4YA03"/>
<evidence type="ECO:0000313" key="17">
    <source>
        <dbReference type="EMBL" id="AXA37442.1"/>
    </source>
</evidence>
<dbReference type="Proteomes" id="UP000262583">
    <property type="component" value="Chromosome"/>
</dbReference>
<evidence type="ECO:0000256" key="1">
    <source>
        <dbReference type="ARBA" id="ARBA00004496"/>
    </source>
</evidence>
<sequence length="1256" mass="141387">MPTLNDILLQSIRETQSYRRLVRELERAKPGRAVSMKGLRAGALAGLTAALAHVGSRSNVPANAERSARTTEEAGHLSKLASRTASHESGAVGRDSATHRPSLIVLVTANVERAAELADEVAFFGLPQVFHYPKSQLLPYEPDEPYLEEQVKHLEFFHHLASLGEKPRRPDITDHPASVCVTSIEALFARVAPLEMVRKHRIEIQWGQPFDTQAFAQWATELGYERVPTVEARGEFSIRGGIVDIFPLHTEHALRIDLFGLEIESIRWFDVHTQRSLRQLGELESVTILPARERVLIEAALATAPLSLHDSNAAEDHVSGDGTSDNQGGRTPSELPLVQLLDLLPPDALLVFDNAELYPLLDERFRQVRERQYREYSARSDHLPAPSILYADLQQVMSRASQFVQIHHTLLAETPATISIETHSFETMPPSFEKYLTEFRKRLAEEFRVAVVCDNLGQAERLKELLVENDVGVVIIPDPCVAPEEIEDAALRQTVRRVVEASPLERLPEVILTTGLLHNGFVMPEAGLYVVTDREIFGRYRRRPVYRKLYKGTPIPDVRQIQKGDYVVHLEHGIGRFEGIRTQQVDGKVCDFLELTYADDDKLLVPVEKIAFVHKYSAPEQGEIHLDKLGTKNWTRRRRKSQEAVEKLAKELLQLYARRAAAKGYAFGPDTAEQREFEAAFLYTETPDQLRAIEEVKRDMCEPKPMDRLICGDVGFGKTEVAIRAAFKAIQEGKQVALLCPTTILAQQHYNTFRERFADYPIRVEMLSRFKTTKETKEILAGLKSGIVNMVVGTHALLSKSVQFRDLGLVIVDEEQRFGVKQKERLKELRASVDFLTLTATPIPRTLYMALSGLRDMSLIATPPADRHPVKTRIIHFDAEQIEEAILRELNRGGQVFFVHNRVHNIHEVARRLQEIVPSARIAIAHGQMPDGELEQVMMDFIDGKYDVLVSTTIIENGLDIPNVNTIIINRADAFGLAQLYQLRGRVGRENRQAYAYLVVPQGQPITESAVARLAAIEEFVELGSGFNIAMRDLEIRGAGNLLGREQHGTMADVGFELYCKMLEEAVEALTGSLREEELETEIQWSTNAYLPASYIPVEGQRFMVYKRIAEATTLAQLDAITEELRDRYGEVEISRDDGTVVSTLPQPVVNLMSIAKLRILGRKLSIRKIAATRHGFEIHRPDAVNELGPTIRKLLRSEGPKVFVNNPNSLEFHYDDWAHRPQLEEAVAMLKQVLNEFTRAQPRSAGDEISAAVPV</sequence>
<dbReference type="GO" id="GO:0006355">
    <property type="term" value="P:regulation of DNA-templated transcription"/>
    <property type="evidence" value="ECO:0007669"/>
    <property type="project" value="UniProtKB-UniRule"/>
</dbReference>